<dbReference type="RefSeq" id="WP_185176719.1">
    <property type="nucleotide sequence ID" value="NZ_CP059404.1"/>
</dbReference>
<organism evidence="2 3">
    <name type="scientific">Corynebacterium incognita</name>
    <dbReference type="NCBI Taxonomy" id="2754725"/>
    <lineage>
        <taxon>Bacteria</taxon>
        <taxon>Bacillati</taxon>
        <taxon>Actinomycetota</taxon>
        <taxon>Actinomycetes</taxon>
        <taxon>Mycobacteriales</taxon>
        <taxon>Corynebacteriaceae</taxon>
        <taxon>Corynebacterium</taxon>
    </lineage>
</organism>
<evidence type="ECO:0000313" key="2">
    <source>
        <dbReference type="EMBL" id="QNE90346.1"/>
    </source>
</evidence>
<dbReference type="PANTHER" id="PTHR28208:SF3">
    <property type="entry name" value="PHOSPHATIDATE PHOSPHATASE APP1"/>
    <property type="match status" value="1"/>
</dbReference>
<dbReference type="InterPro" id="IPR052935">
    <property type="entry name" value="Mg2+_PAP"/>
</dbReference>
<dbReference type="AlphaFoldDB" id="A0A7G7CRY0"/>
<gene>
    <name evidence="2" type="ORF">H0194_05070</name>
</gene>
<feature type="domain" description="Phosphatidate phosphatase APP1 catalytic" evidence="1">
    <location>
        <begin position="137"/>
        <end position="287"/>
    </location>
</feature>
<keyword evidence="3" id="KW-1185">Reference proteome</keyword>
<dbReference type="GO" id="GO:0008195">
    <property type="term" value="F:phosphatidate phosphatase activity"/>
    <property type="evidence" value="ECO:0007669"/>
    <property type="project" value="InterPro"/>
</dbReference>
<evidence type="ECO:0000313" key="3">
    <source>
        <dbReference type="Proteomes" id="UP000515743"/>
    </source>
</evidence>
<dbReference type="InterPro" id="IPR019236">
    <property type="entry name" value="APP1_cat"/>
</dbReference>
<dbReference type="KEGG" id="cik:H0194_05070"/>
<reference evidence="2 3" key="1">
    <citation type="submission" date="2020-07" db="EMBL/GenBank/DDBJ databases">
        <title>Complete genome and description of Corynebacterium incognita strain Marseille-Q3630 sp. nov.</title>
        <authorList>
            <person name="Boxberger M."/>
        </authorList>
    </citation>
    <scope>NUCLEOTIDE SEQUENCE [LARGE SCALE GENOMIC DNA]</scope>
    <source>
        <strain evidence="2 3">Marseille-Q3630</strain>
    </source>
</reference>
<dbReference type="Pfam" id="PF09949">
    <property type="entry name" value="APP1_cat"/>
    <property type="match status" value="1"/>
</dbReference>
<sequence>MGIKDVIRNAEEFLNAEGVKRARKSGWTPVIQAYRGYGTSARVHVIGRVLMENPEAPKNEVQRGYRQFFTVQVGDVPVTVHVDGQEVQTLTNSNGYFDVTVDDHGLPTGWNEVTVSAQGAEDVVAEVLVTPEGQKLGLVSDIDDTIMVTNLPRAFHAAYNSWFLRTNARQPIQGMARFYNELLHDDPDAPVFYLSTGAWNTYDTLVQFIEEQGLPKGPLLLTDWGPTPTGLFRSGQEHKKVQLRNLLIDYPDLEWILVGDNGQHDPLIYGNLVAEHPTAVRGVAIRELTPTEHVLSHGTASSLVGPARTDREGVPAISAKDGDALLAQYLRHPF</sequence>
<dbReference type="Proteomes" id="UP000515743">
    <property type="component" value="Chromosome"/>
</dbReference>
<proteinExistence type="predicted"/>
<name>A0A7G7CRY0_9CORY</name>
<evidence type="ECO:0000259" key="1">
    <source>
        <dbReference type="Pfam" id="PF09949"/>
    </source>
</evidence>
<accession>A0A7G7CRY0</accession>
<protein>
    <submittedName>
        <fullName evidence="2">DUF2183 domain-containing protein</fullName>
    </submittedName>
</protein>
<dbReference type="PANTHER" id="PTHR28208">
    <property type="entry name" value="PHOSPHATIDATE PHOSPHATASE APP1"/>
    <property type="match status" value="1"/>
</dbReference>
<dbReference type="EMBL" id="CP059404">
    <property type="protein sequence ID" value="QNE90346.1"/>
    <property type="molecule type" value="Genomic_DNA"/>
</dbReference>